<evidence type="ECO:0000256" key="1">
    <source>
        <dbReference type="SAM" id="MobiDB-lite"/>
    </source>
</evidence>
<feature type="compositionally biased region" description="Basic and acidic residues" evidence="1">
    <location>
        <begin position="1"/>
        <end position="14"/>
    </location>
</feature>
<dbReference type="WBParaSite" id="sdigi.contig1149.g10230.t1">
    <property type="protein sequence ID" value="sdigi.contig1149.g10230.t1"/>
    <property type="gene ID" value="sdigi.contig1149.g10230"/>
</dbReference>
<accession>A0A915PDY3</accession>
<proteinExistence type="predicted"/>
<keyword evidence="2" id="KW-1185">Reference proteome</keyword>
<reference evidence="3" key="1">
    <citation type="submission" date="2022-11" db="UniProtKB">
        <authorList>
            <consortium name="WormBaseParasite"/>
        </authorList>
    </citation>
    <scope>IDENTIFICATION</scope>
</reference>
<dbReference type="Proteomes" id="UP000887581">
    <property type="component" value="Unplaced"/>
</dbReference>
<sequence length="50" mass="5514">MRLESYEGANHEEDVVPTVSQQLPQESSLDEESDSAVVSSLHRSPFLIGL</sequence>
<dbReference type="AlphaFoldDB" id="A0A915PDY3"/>
<name>A0A915PDY3_9BILA</name>
<protein>
    <submittedName>
        <fullName evidence="3">Uncharacterized protein</fullName>
    </submittedName>
</protein>
<evidence type="ECO:0000313" key="2">
    <source>
        <dbReference type="Proteomes" id="UP000887581"/>
    </source>
</evidence>
<feature type="region of interest" description="Disordered" evidence="1">
    <location>
        <begin position="1"/>
        <end position="36"/>
    </location>
</feature>
<feature type="compositionally biased region" description="Polar residues" evidence="1">
    <location>
        <begin position="18"/>
        <end position="27"/>
    </location>
</feature>
<evidence type="ECO:0000313" key="3">
    <source>
        <dbReference type="WBParaSite" id="sdigi.contig1149.g10230.t1"/>
    </source>
</evidence>
<organism evidence="2 3">
    <name type="scientific">Setaria digitata</name>
    <dbReference type="NCBI Taxonomy" id="48799"/>
    <lineage>
        <taxon>Eukaryota</taxon>
        <taxon>Metazoa</taxon>
        <taxon>Ecdysozoa</taxon>
        <taxon>Nematoda</taxon>
        <taxon>Chromadorea</taxon>
        <taxon>Rhabditida</taxon>
        <taxon>Spirurina</taxon>
        <taxon>Spiruromorpha</taxon>
        <taxon>Filarioidea</taxon>
        <taxon>Setariidae</taxon>
        <taxon>Setaria</taxon>
    </lineage>
</organism>